<dbReference type="InterPro" id="IPR049278">
    <property type="entry name" value="MS_channel_C"/>
</dbReference>
<dbReference type="InterPro" id="IPR011066">
    <property type="entry name" value="MscS_channel_C_sf"/>
</dbReference>
<dbReference type="PANTHER" id="PTHR30221">
    <property type="entry name" value="SMALL-CONDUCTANCE MECHANOSENSITIVE CHANNEL"/>
    <property type="match status" value="1"/>
</dbReference>
<dbReference type="OrthoDB" id="11475at2157"/>
<evidence type="ECO:0000256" key="1">
    <source>
        <dbReference type="ARBA" id="ARBA00004651"/>
    </source>
</evidence>
<evidence type="ECO:0000256" key="2">
    <source>
        <dbReference type="ARBA" id="ARBA00008017"/>
    </source>
</evidence>
<evidence type="ECO:0008006" key="13">
    <source>
        <dbReference type="Google" id="ProtNLM"/>
    </source>
</evidence>
<dbReference type="Gene3D" id="2.30.30.60">
    <property type="match status" value="1"/>
</dbReference>
<reference evidence="11 12" key="1">
    <citation type="journal article" date="2014" name="PLoS Genet.">
        <title>Phylogenetically driven sequencing of extremely halophilic archaea reveals strategies for static and dynamic osmo-response.</title>
        <authorList>
            <person name="Becker E.A."/>
            <person name="Seitzer P.M."/>
            <person name="Tritt A."/>
            <person name="Larsen D."/>
            <person name="Krusor M."/>
            <person name="Yao A.I."/>
            <person name="Wu D."/>
            <person name="Madern D."/>
            <person name="Eisen J.A."/>
            <person name="Darling A.E."/>
            <person name="Facciotti M.T."/>
        </authorList>
    </citation>
    <scope>NUCLEOTIDE SEQUENCE [LARGE SCALE GENOMIC DNA]</scope>
    <source>
        <strain evidence="11 12">JCM 12255</strain>
    </source>
</reference>
<protein>
    <recommendedName>
        <fullName evidence="13">Mechanosensitive ion channel MscS</fullName>
    </recommendedName>
</protein>
<comment type="caution">
    <text evidence="11">The sequence shown here is derived from an EMBL/GenBank/DDBJ whole genome shotgun (WGS) entry which is preliminary data.</text>
</comment>
<dbReference type="PANTHER" id="PTHR30221:SF20">
    <property type="entry name" value="SMALL-CONDUCTANCE MECHANOSENSITIVE CHANNEL"/>
    <property type="match status" value="1"/>
</dbReference>
<feature type="transmembrane region" description="Helical" evidence="8">
    <location>
        <begin position="96"/>
        <end position="119"/>
    </location>
</feature>
<comment type="similarity">
    <text evidence="2">Belongs to the MscS (TC 1.A.23) family.</text>
</comment>
<dbReference type="InterPro" id="IPR010920">
    <property type="entry name" value="LSM_dom_sf"/>
</dbReference>
<dbReference type="InterPro" id="IPR006685">
    <property type="entry name" value="MscS_channel_2nd"/>
</dbReference>
<feature type="compositionally biased region" description="Basic and acidic residues" evidence="7">
    <location>
        <begin position="310"/>
        <end position="344"/>
    </location>
</feature>
<evidence type="ECO:0000256" key="3">
    <source>
        <dbReference type="ARBA" id="ARBA00022475"/>
    </source>
</evidence>
<evidence type="ECO:0000259" key="9">
    <source>
        <dbReference type="Pfam" id="PF00924"/>
    </source>
</evidence>
<dbReference type="RefSeq" id="WP_007260650.1">
    <property type="nucleotide sequence ID" value="NZ_AOHZ01000081.1"/>
</dbReference>
<dbReference type="InterPro" id="IPR023408">
    <property type="entry name" value="MscS_beta-dom_sf"/>
</dbReference>
<dbReference type="InterPro" id="IPR045275">
    <property type="entry name" value="MscS_archaea/bacteria_type"/>
</dbReference>
<dbReference type="AlphaFoldDB" id="L9WQH1"/>
<dbReference type="SUPFAM" id="SSF50182">
    <property type="entry name" value="Sm-like ribonucleoproteins"/>
    <property type="match status" value="1"/>
</dbReference>
<feature type="domain" description="Mechanosensitive ion channel MscS" evidence="9">
    <location>
        <begin position="117"/>
        <end position="181"/>
    </location>
</feature>
<feature type="domain" description="Mechanosensitive ion channel MscS C-terminal" evidence="10">
    <location>
        <begin position="190"/>
        <end position="280"/>
    </location>
</feature>
<dbReference type="GO" id="GO:0005886">
    <property type="term" value="C:plasma membrane"/>
    <property type="evidence" value="ECO:0007669"/>
    <property type="project" value="UniProtKB-SubCell"/>
</dbReference>
<dbReference type="eggNOG" id="arCOG01568">
    <property type="taxonomic scope" value="Archaea"/>
</dbReference>
<evidence type="ECO:0000259" key="10">
    <source>
        <dbReference type="Pfam" id="PF21082"/>
    </source>
</evidence>
<dbReference type="PATRIC" id="fig|1227499.3.peg.3477"/>
<evidence type="ECO:0000313" key="11">
    <source>
        <dbReference type="EMBL" id="ELY51637.1"/>
    </source>
</evidence>
<dbReference type="Proteomes" id="UP000011602">
    <property type="component" value="Unassembled WGS sequence"/>
</dbReference>
<dbReference type="STRING" id="1227499.C493_16946"/>
<feature type="transmembrane region" description="Helical" evidence="8">
    <location>
        <begin position="69"/>
        <end position="90"/>
    </location>
</feature>
<dbReference type="Pfam" id="PF00924">
    <property type="entry name" value="MS_channel_2nd"/>
    <property type="match status" value="1"/>
</dbReference>
<keyword evidence="6 8" id="KW-0472">Membrane</keyword>
<evidence type="ECO:0000256" key="6">
    <source>
        <dbReference type="ARBA" id="ARBA00023136"/>
    </source>
</evidence>
<keyword evidence="4 8" id="KW-0812">Transmembrane</keyword>
<feature type="region of interest" description="Disordered" evidence="7">
    <location>
        <begin position="310"/>
        <end position="360"/>
    </location>
</feature>
<dbReference type="GO" id="GO:0008381">
    <property type="term" value="F:mechanosensitive monoatomic ion channel activity"/>
    <property type="evidence" value="ECO:0007669"/>
    <property type="project" value="InterPro"/>
</dbReference>
<dbReference type="Pfam" id="PF21082">
    <property type="entry name" value="MS_channel_3rd"/>
    <property type="match status" value="1"/>
</dbReference>
<evidence type="ECO:0000256" key="8">
    <source>
        <dbReference type="SAM" id="Phobius"/>
    </source>
</evidence>
<dbReference type="SUPFAM" id="SSF82689">
    <property type="entry name" value="Mechanosensitive channel protein MscS (YggB), C-terminal domain"/>
    <property type="match status" value="1"/>
</dbReference>
<proteinExistence type="inferred from homology"/>
<comment type="subcellular location">
    <subcellularLocation>
        <location evidence="1">Cell membrane</location>
        <topology evidence="1">Multi-pass membrane protein</topology>
    </subcellularLocation>
</comment>
<evidence type="ECO:0000256" key="4">
    <source>
        <dbReference type="ARBA" id="ARBA00022692"/>
    </source>
</evidence>
<organism evidence="11 12">
    <name type="scientific">Natronolimnohabitans innermongolicus JCM 12255</name>
    <dbReference type="NCBI Taxonomy" id="1227499"/>
    <lineage>
        <taxon>Archaea</taxon>
        <taxon>Methanobacteriati</taxon>
        <taxon>Methanobacteriota</taxon>
        <taxon>Stenosarchaea group</taxon>
        <taxon>Halobacteria</taxon>
        <taxon>Halobacteriales</taxon>
        <taxon>Natrialbaceae</taxon>
        <taxon>Natronolimnohabitans</taxon>
    </lineage>
</organism>
<keyword evidence="3" id="KW-1003">Cell membrane</keyword>
<dbReference type="Gene3D" id="1.10.287.1260">
    <property type="match status" value="1"/>
</dbReference>
<evidence type="ECO:0000256" key="7">
    <source>
        <dbReference type="SAM" id="MobiDB-lite"/>
    </source>
</evidence>
<sequence>MASIPLPAGLAIERIEGAIVGDILEFIDVAWLFAIIAVIVAWFGSRLLAERLRPRLEERVLRPSTANAVLLAARIAVVLYAFVPIAGLLGFRPQNIVLSFTVISLVLGAVLAPVGRSYVSGLFIMFNRPYEVGDMIELVEREERGYVEDITMGYTRVFTLENSFLVIPNETMRERDVRNLSAEDERSRLTVAVCITYESDLDRACELLQEAAKDVDGVISGGPAISVGRSKFPAAPTPFVREFCDRGILIELKCWLEEPYLSLKARSAIHRNAWTALEAADETVEIAYPHTHHVFDETSGRARIDVDALGDELRQPSSSDAERDSRSDRPDRSATVADRPHERSPSAGWSLGDVDDERSE</sequence>
<keyword evidence="12" id="KW-1185">Reference proteome</keyword>
<accession>L9WQH1</accession>
<name>L9WQH1_9EURY</name>
<evidence type="ECO:0000256" key="5">
    <source>
        <dbReference type="ARBA" id="ARBA00022989"/>
    </source>
</evidence>
<evidence type="ECO:0000313" key="12">
    <source>
        <dbReference type="Proteomes" id="UP000011602"/>
    </source>
</evidence>
<dbReference type="EMBL" id="AOHZ01000081">
    <property type="protein sequence ID" value="ELY51637.1"/>
    <property type="molecule type" value="Genomic_DNA"/>
</dbReference>
<keyword evidence="5 8" id="KW-1133">Transmembrane helix</keyword>
<feature type="transmembrane region" description="Helical" evidence="8">
    <location>
        <begin position="29"/>
        <end position="49"/>
    </location>
</feature>
<gene>
    <name evidence="11" type="ORF">C493_16946</name>
</gene>
<dbReference type="Gene3D" id="3.30.70.100">
    <property type="match status" value="1"/>
</dbReference>